<dbReference type="InterPro" id="IPR001660">
    <property type="entry name" value="SAM"/>
</dbReference>
<dbReference type="InterPro" id="IPR002110">
    <property type="entry name" value="Ankyrin_rpt"/>
</dbReference>
<evidence type="ECO:0000313" key="4">
    <source>
        <dbReference type="Proteomes" id="UP000271098"/>
    </source>
</evidence>
<gene>
    <name evidence="3" type="ORF">GPUH_LOCUS10479</name>
</gene>
<organism evidence="5">
    <name type="scientific">Gongylonema pulchrum</name>
    <dbReference type="NCBI Taxonomy" id="637853"/>
    <lineage>
        <taxon>Eukaryota</taxon>
        <taxon>Metazoa</taxon>
        <taxon>Ecdysozoa</taxon>
        <taxon>Nematoda</taxon>
        <taxon>Chromadorea</taxon>
        <taxon>Rhabditida</taxon>
        <taxon>Spirurina</taxon>
        <taxon>Spiruromorpha</taxon>
        <taxon>Spiruroidea</taxon>
        <taxon>Gongylonematidae</taxon>
        <taxon>Gongylonema</taxon>
    </lineage>
</organism>
<dbReference type="PRINTS" id="PR01415">
    <property type="entry name" value="ANKYRIN"/>
</dbReference>
<evidence type="ECO:0000259" key="2">
    <source>
        <dbReference type="PROSITE" id="PS50105"/>
    </source>
</evidence>
<accession>A0A183DP38</accession>
<dbReference type="Pfam" id="PF12796">
    <property type="entry name" value="Ank_2"/>
    <property type="match status" value="1"/>
</dbReference>
<feature type="repeat" description="ANK" evidence="1">
    <location>
        <begin position="150"/>
        <end position="182"/>
    </location>
</feature>
<dbReference type="PROSITE" id="PS50297">
    <property type="entry name" value="ANK_REP_REGION"/>
    <property type="match status" value="2"/>
</dbReference>
<dbReference type="AlphaFoldDB" id="A0A183DP38"/>
<feature type="repeat" description="ANK" evidence="1">
    <location>
        <begin position="84"/>
        <end position="116"/>
    </location>
</feature>
<dbReference type="Proteomes" id="UP000271098">
    <property type="component" value="Unassembled WGS sequence"/>
</dbReference>
<dbReference type="InterPro" id="IPR036770">
    <property type="entry name" value="Ankyrin_rpt-contain_sf"/>
</dbReference>
<keyword evidence="1" id="KW-0040">ANK repeat</keyword>
<dbReference type="SUPFAM" id="SSF48403">
    <property type="entry name" value="Ankyrin repeat"/>
    <property type="match status" value="1"/>
</dbReference>
<dbReference type="SUPFAM" id="SSF47769">
    <property type="entry name" value="SAM/Pointed domain"/>
    <property type="match status" value="1"/>
</dbReference>
<reference evidence="5" key="1">
    <citation type="submission" date="2016-06" db="UniProtKB">
        <authorList>
            <consortium name="WormBaseParasite"/>
        </authorList>
    </citation>
    <scope>IDENTIFICATION</scope>
</reference>
<dbReference type="PROSITE" id="PS50088">
    <property type="entry name" value="ANK_REPEAT"/>
    <property type="match status" value="3"/>
</dbReference>
<dbReference type="WBParaSite" id="GPUH_0001049201-mRNA-1">
    <property type="protein sequence ID" value="GPUH_0001049201-mRNA-1"/>
    <property type="gene ID" value="GPUH_0001049201"/>
</dbReference>
<dbReference type="Pfam" id="PF00023">
    <property type="entry name" value="Ank"/>
    <property type="match status" value="1"/>
</dbReference>
<reference evidence="3 4" key="2">
    <citation type="submission" date="2018-11" db="EMBL/GenBank/DDBJ databases">
        <authorList>
            <consortium name="Pathogen Informatics"/>
        </authorList>
    </citation>
    <scope>NUCLEOTIDE SEQUENCE [LARGE SCALE GENOMIC DNA]</scope>
</reference>
<evidence type="ECO:0000313" key="3">
    <source>
        <dbReference type="EMBL" id="VDN17499.1"/>
    </source>
</evidence>
<proteinExistence type="predicted"/>
<dbReference type="OrthoDB" id="539213at2759"/>
<dbReference type="EMBL" id="UYRT01077995">
    <property type="protein sequence ID" value="VDN17499.1"/>
    <property type="molecule type" value="Genomic_DNA"/>
</dbReference>
<sequence>MATAIRSVRFSDDLPSVAYNHVTVPSGVEFQTPTLQTVVLELPRVYDDALYTPYDIYTAASMGDIPTVETQLASGFDANRLNGSGWSSLMYAAYLGHEAVCALLLKSGALVDLCNQNGQTALMLAATCGNLAVVRLLLKKGATTDKQDKAGDTALAYATACSQTSVAEALLDSGADPNIPNEAGMTPTLTACCVGHELTLLALLQNGGDAKRKNARGEDGEALAFDNPKAIAILRDPPANKRSKNDLTKRAVEINSLTDLLSRLKLEKYIETFEDENIDLNLFLELNDADLTEIGIKAFGPRKKMLNVIQHYRTSGTFLLCNEDVKPLPNSPCRERGQSEVHSKQVTNELMECQQQLSECQYELKKARNLMNVHLTTLNSICEACRQSRRIAHTMLEEIRQTHGANGTLEKDVLAVIKNIDNILMKMLELPQQ</sequence>
<protein>
    <submittedName>
        <fullName evidence="5">SAM domain-containing protein</fullName>
    </submittedName>
</protein>
<name>A0A183DP38_9BILA</name>
<dbReference type="SMART" id="SM00454">
    <property type="entry name" value="SAM"/>
    <property type="match status" value="1"/>
</dbReference>
<dbReference type="Pfam" id="PF00536">
    <property type="entry name" value="SAM_1"/>
    <property type="match status" value="1"/>
</dbReference>
<evidence type="ECO:0000313" key="5">
    <source>
        <dbReference type="WBParaSite" id="GPUH_0001049201-mRNA-1"/>
    </source>
</evidence>
<dbReference type="SMART" id="SM00248">
    <property type="entry name" value="ANK"/>
    <property type="match status" value="4"/>
</dbReference>
<dbReference type="Gene3D" id="1.10.150.50">
    <property type="entry name" value="Transcription Factor, Ets-1"/>
    <property type="match status" value="1"/>
</dbReference>
<dbReference type="Gene3D" id="1.25.40.20">
    <property type="entry name" value="Ankyrin repeat-containing domain"/>
    <property type="match status" value="2"/>
</dbReference>
<dbReference type="PROSITE" id="PS50105">
    <property type="entry name" value="SAM_DOMAIN"/>
    <property type="match status" value="1"/>
</dbReference>
<keyword evidence="4" id="KW-1185">Reference proteome</keyword>
<feature type="repeat" description="ANK" evidence="1">
    <location>
        <begin position="117"/>
        <end position="149"/>
    </location>
</feature>
<evidence type="ECO:0000256" key="1">
    <source>
        <dbReference type="PROSITE-ProRule" id="PRU00023"/>
    </source>
</evidence>
<dbReference type="InterPro" id="IPR013761">
    <property type="entry name" value="SAM/pointed_sf"/>
</dbReference>
<dbReference type="PANTHER" id="PTHR24118">
    <property type="entry name" value="POTE ANKYRIN DOMAIN"/>
    <property type="match status" value="1"/>
</dbReference>
<feature type="domain" description="SAM" evidence="2">
    <location>
        <begin position="252"/>
        <end position="315"/>
    </location>
</feature>
<dbReference type="PANTHER" id="PTHR24118:SF99">
    <property type="entry name" value="POTE ANKYRIN DOMAIN FAMILY MEMBER 3C-RELATED"/>
    <property type="match status" value="1"/>
</dbReference>